<protein>
    <submittedName>
        <fullName evidence="5">Autophagy-related protein 18g</fullName>
    </submittedName>
</protein>
<dbReference type="GO" id="GO:0000407">
    <property type="term" value="C:phagophore assembly site"/>
    <property type="evidence" value="ECO:0007669"/>
    <property type="project" value="UniProtKB-SubCell"/>
</dbReference>
<dbReference type="Proteomes" id="UP001604277">
    <property type="component" value="Unassembled WGS sequence"/>
</dbReference>
<dbReference type="InterPro" id="IPR001680">
    <property type="entry name" value="WD40_rpt"/>
</dbReference>
<feature type="compositionally biased region" description="Low complexity" evidence="2">
    <location>
        <begin position="796"/>
        <end position="810"/>
    </location>
</feature>
<feature type="domain" description="BCAS3 WD40" evidence="4">
    <location>
        <begin position="90"/>
        <end position="272"/>
    </location>
</feature>
<feature type="domain" description="BCAS3" evidence="3">
    <location>
        <begin position="618"/>
        <end position="755"/>
    </location>
</feature>
<evidence type="ECO:0000256" key="1">
    <source>
        <dbReference type="ARBA" id="ARBA00004329"/>
    </source>
</evidence>
<sequence>MINHDAADSSATAAEASLVEAADRSAGVDLEVSAELVVVGNVSTNASTAVRSAGATVAASISSSADDRKEQVLWAGFDKLELGPAVFRRVLLLGYQNGFQVFDVEEASSLSELVSKRDGPVTFLQMLPLPAKCDGAEKYKSSYPLMVVVGGDENDRPSLVQNNSYGCARYGSAESQSGSSVDPPTAVRFYSLRSNVYVRAINFKSAVFMVRCSPRIVAVGLEEQIYCIDTVTLEKKFTVLTYPVPRFGEQGTVVISTGYGPMAVGSRWLAYPPSRPFLLNTGRLSPRKLASSVSPSTSPGSGSLMARYALESSKQLATGILTLGDMGYKKLSKYYPELLPDGSSSPGWKGGKLGTSEPEDAGVVVVKDVVSLEVISQFRAHTSPISALCFDPSGTLLVTASVHGNNINIFRIMPSQMRSESGCHEWSTSYVHLYKLHRGITTAVIQDICFSHDSRWIAIVSSKGTCHIFVLSPFGGDAGIQALRSHIQGIWYPDSSPPWWPTSSFAVNEKCSSPPPPCTLSVASRIKSSDSGLLNSVSNAASSMAGKICVPSGALAVIFHSSKSSSFVNVPSRASSLEHILVYTPSGFVVQHELQSSVGIEVIEFKTETWSGPQAPPQNEELKVKAEPIQWWDVCRRLDNLEREECIYGSIFDGQNDPGIDDDSKMVFQEKESAKEKKLVKSDLLSSPERSHWYLSNAEVQINSSRIPVWQKTEIHFHVMEPSRAERYLGGEFEIEKVSSHEVEVRQKDLLPVFDHFPVLRSAWIDRSIPSDGRHPNELSSDPREKTNEASIIYHSEPPSFSSTESSDGGSSRRIENLLDLEHMNIDKSPVHISHSPSDLNDEREQSTNLKTSIMDQRSGTAMPLTPEHPHRVDFPVDNNTTTTMLCSSGNETPLLNADNTNSVADILMPSGKEKTVDFEQFFKEGYCNKPNICDPHQSIEVENNQEEGTRNNSNEKEKPEEDEWIGGVFEFSEEGKHRLNYKMSRFSLYWFFHHAIYSIAG</sequence>
<keyword evidence="6" id="KW-1185">Reference proteome</keyword>
<evidence type="ECO:0000259" key="3">
    <source>
        <dbReference type="Pfam" id="PF12490"/>
    </source>
</evidence>
<dbReference type="InterPro" id="IPR048382">
    <property type="entry name" value="BCAS3_WD40"/>
</dbReference>
<comment type="caution">
    <text evidence="5">The sequence shown here is derived from an EMBL/GenBank/DDBJ whole genome shotgun (WGS) entry which is preliminary data.</text>
</comment>
<dbReference type="InterPro" id="IPR045142">
    <property type="entry name" value="BCAS3-like"/>
</dbReference>
<evidence type="ECO:0000313" key="6">
    <source>
        <dbReference type="Proteomes" id="UP001604277"/>
    </source>
</evidence>
<evidence type="ECO:0000313" key="5">
    <source>
        <dbReference type="EMBL" id="KAL2535351.1"/>
    </source>
</evidence>
<organism evidence="5 6">
    <name type="scientific">Forsythia ovata</name>
    <dbReference type="NCBI Taxonomy" id="205694"/>
    <lineage>
        <taxon>Eukaryota</taxon>
        <taxon>Viridiplantae</taxon>
        <taxon>Streptophyta</taxon>
        <taxon>Embryophyta</taxon>
        <taxon>Tracheophyta</taxon>
        <taxon>Spermatophyta</taxon>
        <taxon>Magnoliopsida</taxon>
        <taxon>eudicotyledons</taxon>
        <taxon>Gunneridae</taxon>
        <taxon>Pentapetalae</taxon>
        <taxon>asterids</taxon>
        <taxon>lamiids</taxon>
        <taxon>Lamiales</taxon>
        <taxon>Oleaceae</taxon>
        <taxon>Forsythieae</taxon>
        <taxon>Forsythia</taxon>
    </lineage>
</organism>
<evidence type="ECO:0000256" key="2">
    <source>
        <dbReference type="SAM" id="MobiDB-lite"/>
    </source>
</evidence>
<reference evidence="6" key="1">
    <citation type="submission" date="2024-07" db="EMBL/GenBank/DDBJ databases">
        <title>Two chromosome-level genome assemblies of Korean endemic species Abeliophyllum distichum and Forsythia ovata (Oleaceae).</title>
        <authorList>
            <person name="Jang H."/>
        </authorList>
    </citation>
    <scope>NUCLEOTIDE SEQUENCE [LARGE SCALE GENOMIC DNA]</scope>
</reference>
<proteinExistence type="predicted"/>
<gene>
    <name evidence="5" type="ORF">Fot_16742</name>
</gene>
<accession>A0ABD1VDD4</accession>
<dbReference type="AlphaFoldDB" id="A0ABD1VDD4"/>
<evidence type="ECO:0000259" key="4">
    <source>
        <dbReference type="Pfam" id="PF21034"/>
    </source>
</evidence>
<dbReference type="SUPFAM" id="SSF50978">
    <property type="entry name" value="WD40 repeat-like"/>
    <property type="match status" value="1"/>
</dbReference>
<feature type="region of interest" description="Disordered" evidence="2">
    <location>
        <begin position="941"/>
        <end position="962"/>
    </location>
</feature>
<dbReference type="SMART" id="SM00320">
    <property type="entry name" value="WD40"/>
    <property type="match status" value="2"/>
</dbReference>
<dbReference type="PANTHER" id="PTHR13268:SF0">
    <property type="entry name" value="BCAS3 MICROTUBULE ASSOCIATED CELL MIGRATION FACTOR"/>
    <property type="match status" value="1"/>
</dbReference>
<feature type="compositionally biased region" description="Basic and acidic residues" evidence="2">
    <location>
        <begin position="948"/>
        <end position="960"/>
    </location>
</feature>
<dbReference type="Pfam" id="PF21034">
    <property type="entry name" value="BCAS3_WD40"/>
    <property type="match status" value="2"/>
</dbReference>
<dbReference type="PANTHER" id="PTHR13268">
    <property type="entry name" value="BREAST CARCINOMA AMPLIFIED SEQUENCE 3"/>
    <property type="match status" value="1"/>
</dbReference>
<comment type="subcellular location">
    <subcellularLocation>
        <location evidence="1">Preautophagosomal structure</location>
    </subcellularLocation>
</comment>
<dbReference type="Gene3D" id="2.130.10.10">
    <property type="entry name" value="YVTN repeat-like/Quinoprotein amine dehydrogenase"/>
    <property type="match status" value="1"/>
</dbReference>
<dbReference type="InterPro" id="IPR015943">
    <property type="entry name" value="WD40/YVTN_repeat-like_dom_sf"/>
</dbReference>
<feature type="region of interest" description="Disordered" evidence="2">
    <location>
        <begin position="793"/>
        <end position="812"/>
    </location>
</feature>
<dbReference type="InterPro" id="IPR036322">
    <property type="entry name" value="WD40_repeat_dom_sf"/>
</dbReference>
<dbReference type="EMBL" id="JBFOLJ010000005">
    <property type="protein sequence ID" value="KAL2535351.1"/>
    <property type="molecule type" value="Genomic_DNA"/>
</dbReference>
<name>A0ABD1VDD4_9LAMI</name>
<dbReference type="Pfam" id="PF12490">
    <property type="entry name" value="BCAS3"/>
    <property type="match status" value="1"/>
</dbReference>
<feature type="domain" description="BCAS3 WD40" evidence="4">
    <location>
        <begin position="361"/>
        <end position="482"/>
    </location>
</feature>
<dbReference type="InterPro" id="IPR022175">
    <property type="entry name" value="BCAS3_dom"/>
</dbReference>